<accession>A0A6G1FYY9</accession>
<name>A0A6G1FYY9_9PEZI</name>
<reference evidence="1 3" key="1">
    <citation type="submission" date="2020-01" db="EMBL/GenBank/DDBJ databases">
        <authorList>
            <consortium name="DOE Joint Genome Institute"/>
            <person name="Haridas S."/>
            <person name="Albert R."/>
            <person name="Binder M."/>
            <person name="Bloem J."/>
            <person name="Labutti K."/>
            <person name="Salamov A."/>
            <person name="Andreopoulos B."/>
            <person name="Baker S.E."/>
            <person name="Barry K."/>
            <person name="Bills G."/>
            <person name="Bluhm B.H."/>
            <person name="Cannon C."/>
            <person name="Castanera R."/>
            <person name="Culley D.E."/>
            <person name="Daum C."/>
            <person name="Ezra D."/>
            <person name="Gonzalez J.B."/>
            <person name="Henrissat B."/>
            <person name="Kuo A."/>
            <person name="Liang C."/>
            <person name="Lipzen A."/>
            <person name="Lutzoni F."/>
            <person name="Magnuson J."/>
            <person name="Mondo S."/>
            <person name="Nolan M."/>
            <person name="Ohm R."/>
            <person name="Pangilinan J."/>
            <person name="Park H.-J."/>
            <person name="Ramirez L."/>
            <person name="Alfaro M."/>
            <person name="Sun H."/>
            <person name="Tritt A."/>
            <person name="Yoshinaga Y."/>
            <person name="Zwiers L.-H."/>
            <person name="Turgeon B.G."/>
            <person name="Goodwin S.B."/>
            <person name="Spatafora J.W."/>
            <person name="Crous P.W."/>
            <person name="Grigoriev I.V."/>
        </authorList>
    </citation>
    <scope>NUCLEOTIDE SEQUENCE</scope>
    <source>
        <strain evidence="1 3">CBS 781.70</strain>
    </source>
</reference>
<dbReference type="GeneID" id="54420342"/>
<dbReference type="RefSeq" id="XP_033532634.1">
    <property type="nucleotide sequence ID" value="XM_033679772.1"/>
</dbReference>
<sequence>MAITTGMKSELIRSYEQRDEPEINTSIASLLTGTNPINELGIPLFEIKDIPRKGKCLIARFNISNGTRILCEKPVLTA</sequence>
<keyword evidence="2" id="KW-1185">Reference proteome</keyword>
<reference evidence="3" key="3">
    <citation type="submission" date="2025-04" db="UniProtKB">
        <authorList>
            <consortium name="RefSeq"/>
        </authorList>
    </citation>
    <scope>IDENTIFICATION</scope>
    <source>
        <strain evidence="3">CBS 781.70</strain>
    </source>
</reference>
<dbReference type="Proteomes" id="UP000504638">
    <property type="component" value="Unplaced"/>
</dbReference>
<proteinExistence type="predicted"/>
<dbReference type="OrthoDB" id="265717at2759"/>
<evidence type="ECO:0000313" key="1">
    <source>
        <dbReference type="EMBL" id="KAF1811003.1"/>
    </source>
</evidence>
<dbReference type="AlphaFoldDB" id="A0A6G1FYY9"/>
<dbReference type="EMBL" id="ML975163">
    <property type="protein sequence ID" value="KAF1811003.1"/>
    <property type="molecule type" value="Genomic_DNA"/>
</dbReference>
<protein>
    <submittedName>
        <fullName evidence="1 3">Uncharacterized protein</fullName>
    </submittedName>
</protein>
<reference evidence="3" key="2">
    <citation type="submission" date="2020-04" db="EMBL/GenBank/DDBJ databases">
        <authorList>
            <consortium name="NCBI Genome Project"/>
        </authorList>
    </citation>
    <scope>NUCLEOTIDE SEQUENCE</scope>
    <source>
        <strain evidence="3">CBS 781.70</strain>
    </source>
</reference>
<evidence type="ECO:0000313" key="3">
    <source>
        <dbReference type="RefSeq" id="XP_033532634.1"/>
    </source>
</evidence>
<gene>
    <name evidence="1 3" type="ORF">P152DRAFT_459878</name>
</gene>
<organism evidence="1">
    <name type="scientific">Eremomyces bilateralis CBS 781.70</name>
    <dbReference type="NCBI Taxonomy" id="1392243"/>
    <lineage>
        <taxon>Eukaryota</taxon>
        <taxon>Fungi</taxon>
        <taxon>Dikarya</taxon>
        <taxon>Ascomycota</taxon>
        <taxon>Pezizomycotina</taxon>
        <taxon>Dothideomycetes</taxon>
        <taxon>Dothideomycetes incertae sedis</taxon>
        <taxon>Eremomycetales</taxon>
        <taxon>Eremomycetaceae</taxon>
        <taxon>Eremomyces</taxon>
    </lineage>
</organism>
<evidence type="ECO:0000313" key="2">
    <source>
        <dbReference type="Proteomes" id="UP000504638"/>
    </source>
</evidence>